<sequence length="433" mass="48238">MNTTSVGLAVTPAVVATLLSHYTNRKSLKQKPTAHLPYHEGLHLIRSFLQHASHHTVEEIQAFTGQWVPHPQWVKVEDVQIADDAVARAAALLQKQLGPDGVRKIGGGNWWQWRKKKTPLKAEWIQMRSHYNQRKKTGALENRVMFYVHGGAYYFGGVDEHRYQIQRHARKLGGRAFAPRYRLAPQFPFPCGLLDCLAAYIHLLTVQEPNTIVFAGDSAGGGMVMSLLVLLRDQGIPLPAGAVLISPWVDLTHSFPSVAGDCPLDYIPQSGFHHKPSMAWPPPNEDEVRMLKKAVVEQKANNSPPSGSGANEVPTIHETAQVKSTLFVKMDGKDVVITEQIQMYTTNDLLAHPLVSPIMQPSLGGLPPLLVMVGGGEILRDEQIYLAHKCADPKSYLPPEHLLNERDWAQIERYKPTDVQLQVKLGQLRPPDQ</sequence>
<gene>
    <name evidence="3" type="ORF">P8C59_008857</name>
</gene>
<dbReference type="InterPro" id="IPR050300">
    <property type="entry name" value="GDXG_lipolytic_enzyme"/>
</dbReference>
<evidence type="ECO:0000256" key="1">
    <source>
        <dbReference type="ARBA" id="ARBA00022801"/>
    </source>
</evidence>
<accession>A0AAD9MF03</accession>
<feature type="domain" description="Alpha/beta hydrolase fold-3" evidence="2">
    <location>
        <begin position="145"/>
        <end position="257"/>
    </location>
</feature>
<evidence type="ECO:0000259" key="2">
    <source>
        <dbReference type="Pfam" id="PF07859"/>
    </source>
</evidence>
<dbReference type="PANTHER" id="PTHR48081:SF19">
    <property type="entry name" value="AB HYDROLASE SUPERFAMILY PROTEIN C4A8.06C"/>
    <property type="match status" value="1"/>
</dbReference>
<protein>
    <recommendedName>
        <fullName evidence="2">Alpha/beta hydrolase fold-3 domain-containing protein</fullName>
    </recommendedName>
</protein>
<reference evidence="3" key="1">
    <citation type="journal article" date="2023" name="Mol. Plant Microbe Interact.">
        <title>Elucidating the Obligate Nature and Biological Capacity of an Invasive Fungal Corn Pathogen.</title>
        <authorList>
            <person name="MacCready J.S."/>
            <person name="Roggenkamp E.M."/>
            <person name="Gdanetz K."/>
            <person name="Chilvers M.I."/>
        </authorList>
    </citation>
    <scope>NUCLEOTIDE SEQUENCE</scope>
    <source>
        <strain evidence="3">PM02</strain>
    </source>
</reference>
<dbReference type="InterPro" id="IPR029058">
    <property type="entry name" value="AB_hydrolase_fold"/>
</dbReference>
<organism evidence="3 4">
    <name type="scientific">Phyllachora maydis</name>
    <dbReference type="NCBI Taxonomy" id="1825666"/>
    <lineage>
        <taxon>Eukaryota</taxon>
        <taxon>Fungi</taxon>
        <taxon>Dikarya</taxon>
        <taxon>Ascomycota</taxon>
        <taxon>Pezizomycotina</taxon>
        <taxon>Sordariomycetes</taxon>
        <taxon>Sordariomycetidae</taxon>
        <taxon>Phyllachorales</taxon>
        <taxon>Phyllachoraceae</taxon>
        <taxon>Phyllachora</taxon>
    </lineage>
</organism>
<dbReference type="AlphaFoldDB" id="A0AAD9MF03"/>
<keyword evidence="4" id="KW-1185">Reference proteome</keyword>
<dbReference type="Pfam" id="PF07859">
    <property type="entry name" value="Abhydrolase_3"/>
    <property type="match status" value="2"/>
</dbReference>
<name>A0AAD9MF03_9PEZI</name>
<dbReference type="Proteomes" id="UP001217918">
    <property type="component" value="Unassembled WGS sequence"/>
</dbReference>
<dbReference type="GO" id="GO:0016787">
    <property type="term" value="F:hydrolase activity"/>
    <property type="evidence" value="ECO:0007669"/>
    <property type="project" value="UniProtKB-KW"/>
</dbReference>
<dbReference type="Gene3D" id="3.40.50.1820">
    <property type="entry name" value="alpha/beta hydrolase"/>
    <property type="match status" value="1"/>
</dbReference>
<dbReference type="PANTHER" id="PTHR48081">
    <property type="entry name" value="AB HYDROLASE SUPERFAMILY PROTEIN C4A8.06C"/>
    <property type="match status" value="1"/>
</dbReference>
<evidence type="ECO:0000313" key="3">
    <source>
        <dbReference type="EMBL" id="KAK2074669.1"/>
    </source>
</evidence>
<evidence type="ECO:0000313" key="4">
    <source>
        <dbReference type="Proteomes" id="UP001217918"/>
    </source>
</evidence>
<dbReference type="SUPFAM" id="SSF53474">
    <property type="entry name" value="alpha/beta-Hydrolases"/>
    <property type="match status" value="1"/>
</dbReference>
<proteinExistence type="predicted"/>
<keyword evidence="1" id="KW-0378">Hydrolase</keyword>
<comment type="caution">
    <text evidence="3">The sequence shown here is derived from an EMBL/GenBank/DDBJ whole genome shotgun (WGS) entry which is preliminary data.</text>
</comment>
<dbReference type="InterPro" id="IPR013094">
    <property type="entry name" value="AB_hydrolase_3"/>
</dbReference>
<feature type="domain" description="Alpha/beta hydrolase fold-3" evidence="2">
    <location>
        <begin position="339"/>
        <end position="391"/>
    </location>
</feature>
<dbReference type="EMBL" id="JAQQPM010000008">
    <property type="protein sequence ID" value="KAK2074669.1"/>
    <property type="molecule type" value="Genomic_DNA"/>
</dbReference>